<sequence length="234" mass="26445">MANLSACRRISLSMETKRRLWSESGGFCQNPTCRTRRLFADEGDTDFAEMAHIIAASSGGPRDDDMPTMTPEERAHHSNIAVLCANCHTIVDKDESGYPAELLRGWKRRHRDAIETVLGSPEFDSRDLLREYISSKLEQNLAIHETYGPDGSRLDEARAAQWRRHVVATIVPNNADICRVLSANRRLLTAAERGIVSRYKLHVDEFERRHVLDDFTAGGMRFPKEMHLLLEGGA</sequence>
<accession>A0ABS2LAY9</accession>
<evidence type="ECO:0000313" key="2">
    <source>
        <dbReference type="Proteomes" id="UP000698059"/>
    </source>
</evidence>
<name>A0ABS2LAY9_9CELL</name>
<dbReference type="EMBL" id="JAFBBO010000001">
    <property type="protein sequence ID" value="MBM7477585.1"/>
    <property type="molecule type" value="Genomic_DNA"/>
</dbReference>
<comment type="caution">
    <text evidence="1">The sequence shown here is derived from an EMBL/GenBank/DDBJ whole genome shotgun (WGS) entry which is preliminary data.</text>
</comment>
<proteinExistence type="predicted"/>
<keyword evidence="2" id="KW-1185">Reference proteome</keyword>
<protein>
    <recommendedName>
        <fullName evidence="3">HNH endonuclease</fullName>
    </recommendedName>
</protein>
<evidence type="ECO:0008006" key="3">
    <source>
        <dbReference type="Google" id="ProtNLM"/>
    </source>
</evidence>
<evidence type="ECO:0000313" key="1">
    <source>
        <dbReference type="EMBL" id="MBM7477585.1"/>
    </source>
</evidence>
<gene>
    <name evidence="1" type="ORF">JOD49_000505</name>
</gene>
<organism evidence="1 2">
    <name type="scientific">Oerskovia jenensis</name>
    <dbReference type="NCBI Taxonomy" id="162169"/>
    <lineage>
        <taxon>Bacteria</taxon>
        <taxon>Bacillati</taxon>
        <taxon>Actinomycetota</taxon>
        <taxon>Actinomycetes</taxon>
        <taxon>Micrococcales</taxon>
        <taxon>Cellulomonadaceae</taxon>
        <taxon>Oerskovia</taxon>
    </lineage>
</organism>
<dbReference type="Proteomes" id="UP000698059">
    <property type="component" value="Unassembled WGS sequence"/>
</dbReference>
<dbReference type="RefSeq" id="WP_205305846.1">
    <property type="nucleotide sequence ID" value="NZ_BAAAVF010000010.1"/>
</dbReference>
<reference evidence="1 2" key="1">
    <citation type="submission" date="2021-01" db="EMBL/GenBank/DDBJ databases">
        <title>Sequencing the genomes of 1000 actinobacteria strains.</title>
        <authorList>
            <person name="Klenk H.-P."/>
        </authorList>
    </citation>
    <scope>NUCLEOTIDE SEQUENCE [LARGE SCALE GENOMIC DNA]</scope>
    <source>
        <strain evidence="1 2">DSM 46000</strain>
    </source>
</reference>